<dbReference type="Proteomes" id="UP000829196">
    <property type="component" value="Unassembled WGS sequence"/>
</dbReference>
<dbReference type="SMR" id="A0A8T3A3A6"/>
<accession>A0A8T3A3A6</accession>
<sequence>MENSTITKLLTSVEKKKKQKNPSVPRIRRDSAQILDILQTKLSNSVNPADLALNELRSLR</sequence>
<reference evidence="2" key="1">
    <citation type="journal article" date="2022" name="Front. Genet.">
        <title>Chromosome-Scale Assembly of the Dendrobium nobile Genome Provides Insights Into the Molecular Mechanism of the Biosynthesis of the Medicinal Active Ingredient of Dendrobium.</title>
        <authorList>
            <person name="Xu Q."/>
            <person name="Niu S.-C."/>
            <person name="Li K.-L."/>
            <person name="Zheng P.-J."/>
            <person name="Zhang X.-J."/>
            <person name="Jia Y."/>
            <person name="Liu Y."/>
            <person name="Niu Y.-X."/>
            <person name="Yu L.-H."/>
            <person name="Chen D.-F."/>
            <person name="Zhang G.-Q."/>
        </authorList>
    </citation>
    <scope>NUCLEOTIDE SEQUENCE</scope>
    <source>
        <tissue evidence="2">Leaf</tissue>
    </source>
</reference>
<proteinExistence type="predicted"/>
<keyword evidence="3" id="KW-1185">Reference proteome</keyword>
<dbReference type="AlphaFoldDB" id="A0A8T3A3A6"/>
<evidence type="ECO:0000256" key="1">
    <source>
        <dbReference type="SAM" id="MobiDB-lite"/>
    </source>
</evidence>
<organism evidence="2 3">
    <name type="scientific">Dendrobium nobile</name>
    <name type="common">Orchid</name>
    <dbReference type="NCBI Taxonomy" id="94219"/>
    <lineage>
        <taxon>Eukaryota</taxon>
        <taxon>Viridiplantae</taxon>
        <taxon>Streptophyta</taxon>
        <taxon>Embryophyta</taxon>
        <taxon>Tracheophyta</taxon>
        <taxon>Spermatophyta</taxon>
        <taxon>Magnoliopsida</taxon>
        <taxon>Liliopsida</taxon>
        <taxon>Asparagales</taxon>
        <taxon>Orchidaceae</taxon>
        <taxon>Epidendroideae</taxon>
        <taxon>Malaxideae</taxon>
        <taxon>Dendrobiinae</taxon>
        <taxon>Dendrobium</taxon>
    </lineage>
</organism>
<evidence type="ECO:0000313" key="3">
    <source>
        <dbReference type="Proteomes" id="UP000829196"/>
    </source>
</evidence>
<dbReference type="EMBL" id="JAGYWB010000019">
    <property type="protein sequence ID" value="KAI0488579.1"/>
    <property type="molecule type" value="Genomic_DNA"/>
</dbReference>
<comment type="caution">
    <text evidence="2">The sequence shown here is derived from an EMBL/GenBank/DDBJ whole genome shotgun (WGS) entry which is preliminary data.</text>
</comment>
<protein>
    <submittedName>
        <fullName evidence="2">Uncharacterized protein</fullName>
    </submittedName>
</protein>
<feature type="region of interest" description="Disordered" evidence="1">
    <location>
        <begin position="1"/>
        <end position="27"/>
    </location>
</feature>
<gene>
    <name evidence="2" type="ORF">KFK09_028417</name>
</gene>
<feature type="compositionally biased region" description="Polar residues" evidence="1">
    <location>
        <begin position="1"/>
        <end position="10"/>
    </location>
</feature>
<evidence type="ECO:0000313" key="2">
    <source>
        <dbReference type="EMBL" id="KAI0488579.1"/>
    </source>
</evidence>
<name>A0A8T3A3A6_DENNO</name>